<dbReference type="InterPro" id="IPR050428">
    <property type="entry name" value="TCS_sensor_his_kinase"/>
</dbReference>
<evidence type="ECO:0000256" key="5">
    <source>
        <dbReference type="ARBA" id="ARBA00022679"/>
    </source>
</evidence>
<keyword evidence="17" id="KW-1185">Reference proteome</keyword>
<feature type="compositionally biased region" description="Basic and acidic residues" evidence="12">
    <location>
        <begin position="552"/>
        <end position="567"/>
    </location>
</feature>
<evidence type="ECO:0000259" key="15">
    <source>
        <dbReference type="PROSITE" id="PS50885"/>
    </source>
</evidence>
<dbReference type="SUPFAM" id="SSF47384">
    <property type="entry name" value="Homodimeric domain of signal transducing histidine kinase"/>
    <property type="match status" value="1"/>
</dbReference>
<feature type="domain" description="HAMP" evidence="15">
    <location>
        <begin position="241"/>
        <end position="293"/>
    </location>
</feature>
<evidence type="ECO:0000256" key="7">
    <source>
        <dbReference type="ARBA" id="ARBA00022777"/>
    </source>
</evidence>
<dbReference type="Gene3D" id="3.30.565.10">
    <property type="entry name" value="Histidine kinase-like ATPase, C-terminal domain"/>
    <property type="match status" value="1"/>
</dbReference>
<evidence type="ECO:0000256" key="2">
    <source>
        <dbReference type="ARBA" id="ARBA00004236"/>
    </source>
</evidence>
<dbReference type="InterPro" id="IPR003660">
    <property type="entry name" value="HAMP_dom"/>
</dbReference>
<dbReference type="EMBL" id="JBHSJC010000001">
    <property type="protein sequence ID" value="MFC4829518.1"/>
    <property type="molecule type" value="Genomic_DNA"/>
</dbReference>
<evidence type="ECO:0000256" key="6">
    <source>
        <dbReference type="ARBA" id="ARBA00022692"/>
    </source>
</evidence>
<dbReference type="Pfam" id="PF00672">
    <property type="entry name" value="HAMP"/>
    <property type="match status" value="1"/>
</dbReference>
<comment type="catalytic activity">
    <reaction evidence="1">
        <text>ATP + protein L-histidine = ADP + protein N-phospho-L-histidine.</text>
        <dbReference type="EC" id="2.7.13.3"/>
    </reaction>
</comment>
<sequence length="567" mass="60334">MTAAATPAVPAVPATPATRAAGWLRGRARRLGTYWRRSLQFRTVLITLVLSSLAILVIGFTISFTVASNLFQAQVQRSLVSSATATAAANGILASSDATDRASVRAVTNSAIQTIAGVSGSGDIALFRTPDTTPTSIAPPDFLSRDLGGGRISEELRTRVQDNPGAQFWQSVELPNEDGDLVPGIVVGSDLVIPGAGRYEVYIGYELAAAAQTLSFMQLTGAIGAVALIAMLSAITLIVVRWVIEPIQAVSATSRRLAAGDLGVRLPVRGEDELAALAASFNGMADSLQARIRELAELSVMQQRFVSDVSHELRTPLTTIRLAGDVLYGQREDFAPATARTVELLSAQTERFENLLADLLEISRYDAGSVELETEPTNLVHLAGETIESMHGLALERGSELRLDAPGGHLDADVDPRRIRRIIRNLVGNAIEHGEGRPIIVSVDSNAVAIALSVRDYGLGMSEEETARVFDRFWRADPSRRRTLGGTGLGLAISLEDAVVHGGTLDVWSSPGHGSVFRLTLPRRRGGTVGEMDSPLALEPLDPEAAGPTAPELHRADASAIEEVRDA</sequence>
<organism evidence="16 17">
    <name type="scientific">Agromyces aurantiacus</name>
    <dbReference type="NCBI Taxonomy" id="165814"/>
    <lineage>
        <taxon>Bacteria</taxon>
        <taxon>Bacillati</taxon>
        <taxon>Actinomycetota</taxon>
        <taxon>Actinomycetes</taxon>
        <taxon>Micrococcales</taxon>
        <taxon>Microbacteriaceae</taxon>
        <taxon>Agromyces</taxon>
    </lineage>
</organism>
<evidence type="ECO:0000256" key="10">
    <source>
        <dbReference type="ARBA" id="ARBA00023136"/>
    </source>
</evidence>
<evidence type="ECO:0000259" key="14">
    <source>
        <dbReference type="PROSITE" id="PS50109"/>
    </source>
</evidence>
<dbReference type="RefSeq" id="WP_204393299.1">
    <property type="nucleotide sequence ID" value="NZ_JAFBBW010000001.1"/>
</dbReference>
<gene>
    <name evidence="16" type="primary">mtrB</name>
    <name evidence="16" type="ORF">ACFPER_11995</name>
</gene>
<reference evidence="17" key="1">
    <citation type="journal article" date="2019" name="Int. J. Syst. Evol. Microbiol.">
        <title>The Global Catalogue of Microorganisms (GCM) 10K type strain sequencing project: providing services to taxonomists for standard genome sequencing and annotation.</title>
        <authorList>
            <consortium name="The Broad Institute Genomics Platform"/>
            <consortium name="The Broad Institute Genome Sequencing Center for Infectious Disease"/>
            <person name="Wu L."/>
            <person name="Ma J."/>
        </authorList>
    </citation>
    <scope>NUCLEOTIDE SEQUENCE [LARGE SCALE GENOMIC DNA]</scope>
    <source>
        <strain evidence="17">CGMCC 1.12192</strain>
    </source>
</reference>
<evidence type="ECO:0000256" key="3">
    <source>
        <dbReference type="ARBA" id="ARBA00012438"/>
    </source>
</evidence>
<comment type="subcellular location">
    <subcellularLocation>
        <location evidence="2">Cell membrane</location>
    </subcellularLocation>
</comment>
<proteinExistence type="predicted"/>
<dbReference type="Gene3D" id="6.10.340.10">
    <property type="match status" value="1"/>
</dbReference>
<dbReference type="SUPFAM" id="SSF158472">
    <property type="entry name" value="HAMP domain-like"/>
    <property type="match status" value="1"/>
</dbReference>
<dbReference type="PANTHER" id="PTHR45436:SF5">
    <property type="entry name" value="SENSOR HISTIDINE KINASE TRCS"/>
    <property type="match status" value="1"/>
</dbReference>
<dbReference type="CDD" id="cd00075">
    <property type="entry name" value="HATPase"/>
    <property type="match status" value="1"/>
</dbReference>
<feature type="domain" description="Histidine kinase" evidence="14">
    <location>
        <begin position="308"/>
        <end position="525"/>
    </location>
</feature>
<dbReference type="InterPro" id="IPR004358">
    <property type="entry name" value="Sig_transdc_His_kin-like_C"/>
</dbReference>
<dbReference type="InterPro" id="IPR036097">
    <property type="entry name" value="HisK_dim/P_sf"/>
</dbReference>
<keyword evidence="5" id="KW-0808">Transferase</keyword>
<keyword evidence="4" id="KW-0597">Phosphoprotein</keyword>
<accession>A0ABV9R5V1</accession>
<dbReference type="PROSITE" id="PS50109">
    <property type="entry name" value="HIS_KIN"/>
    <property type="match status" value="1"/>
</dbReference>
<keyword evidence="8 13" id="KW-1133">Transmembrane helix</keyword>
<feature type="region of interest" description="Disordered" evidence="12">
    <location>
        <begin position="528"/>
        <end position="567"/>
    </location>
</feature>
<dbReference type="Gene3D" id="1.10.287.130">
    <property type="match status" value="1"/>
</dbReference>
<dbReference type="InterPro" id="IPR036890">
    <property type="entry name" value="HATPase_C_sf"/>
</dbReference>
<dbReference type="Pfam" id="PF02518">
    <property type="entry name" value="HATPase_c"/>
    <property type="match status" value="1"/>
</dbReference>
<evidence type="ECO:0000256" key="1">
    <source>
        <dbReference type="ARBA" id="ARBA00000085"/>
    </source>
</evidence>
<dbReference type="CDD" id="cd06225">
    <property type="entry name" value="HAMP"/>
    <property type="match status" value="1"/>
</dbReference>
<dbReference type="CDD" id="cd00082">
    <property type="entry name" value="HisKA"/>
    <property type="match status" value="1"/>
</dbReference>
<dbReference type="GO" id="GO:0016301">
    <property type="term" value="F:kinase activity"/>
    <property type="evidence" value="ECO:0007669"/>
    <property type="project" value="UniProtKB-KW"/>
</dbReference>
<name>A0ABV9R5V1_9MICO</name>
<keyword evidence="7 16" id="KW-0418">Kinase</keyword>
<evidence type="ECO:0000313" key="16">
    <source>
        <dbReference type="EMBL" id="MFC4829518.1"/>
    </source>
</evidence>
<keyword evidence="9" id="KW-0902">Two-component regulatory system</keyword>
<evidence type="ECO:0000313" key="17">
    <source>
        <dbReference type="Proteomes" id="UP001595960"/>
    </source>
</evidence>
<feature type="transmembrane region" description="Helical" evidence="13">
    <location>
        <begin position="44"/>
        <end position="67"/>
    </location>
</feature>
<dbReference type="PANTHER" id="PTHR45436">
    <property type="entry name" value="SENSOR HISTIDINE KINASE YKOH"/>
    <property type="match status" value="1"/>
</dbReference>
<evidence type="ECO:0000256" key="11">
    <source>
        <dbReference type="ARBA" id="ARBA00035305"/>
    </source>
</evidence>
<dbReference type="PRINTS" id="PR00344">
    <property type="entry name" value="BCTRLSENSOR"/>
</dbReference>
<dbReference type="EC" id="2.7.13.3" evidence="3"/>
<dbReference type="InterPro" id="IPR005467">
    <property type="entry name" value="His_kinase_dom"/>
</dbReference>
<protein>
    <recommendedName>
        <fullName evidence="11">Sensor histidine kinase MtrB</fullName>
        <ecNumber evidence="3">2.7.13.3</ecNumber>
    </recommendedName>
</protein>
<dbReference type="SUPFAM" id="SSF55874">
    <property type="entry name" value="ATPase domain of HSP90 chaperone/DNA topoisomerase II/histidine kinase"/>
    <property type="match status" value="1"/>
</dbReference>
<dbReference type="Pfam" id="PF00512">
    <property type="entry name" value="HisKA"/>
    <property type="match status" value="1"/>
</dbReference>
<dbReference type="Proteomes" id="UP001595960">
    <property type="component" value="Unassembled WGS sequence"/>
</dbReference>
<evidence type="ECO:0000256" key="12">
    <source>
        <dbReference type="SAM" id="MobiDB-lite"/>
    </source>
</evidence>
<keyword evidence="6 13" id="KW-0812">Transmembrane</keyword>
<evidence type="ECO:0000256" key="13">
    <source>
        <dbReference type="SAM" id="Phobius"/>
    </source>
</evidence>
<dbReference type="SMART" id="SM00387">
    <property type="entry name" value="HATPase_c"/>
    <property type="match status" value="1"/>
</dbReference>
<dbReference type="InterPro" id="IPR047669">
    <property type="entry name" value="MtrAB_MtrB"/>
</dbReference>
<evidence type="ECO:0000256" key="4">
    <source>
        <dbReference type="ARBA" id="ARBA00022553"/>
    </source>
</evidence>
<evidence type="ECO:0000256" key="8">
    <source>
        <dbReference type="ARBA" id="ARBA00022989"/>
    </source>
</evidence>
<keyword evidence="10 13" id="KW-0472">Membrane</keyword>
<dbReference type="InterPro" id="IPR003594">
    <property type="entry name" value="HATPase_dom"/>
</dbReference>
<dbReference type="NCBIfam" id="NF040691">
    <property type="entry name" value="MtrAB_MtrB"/>
    <property type="match status" value="1"/>
</dbReference>
<comment type="caution">
    <text evidence="16">The sequence shown here is derived from an EMBL/GenBank/DDBJ whole genome shotgun (WGS) entry which is preliminary data.</text>
</comment>
<evidence type="ECO:0000256" key="9">
    <source>
        <dbReference type="ARBA" id="ARBA00023012"/>
    </source>
</evidence>
<dbReference type="SMART" id="SM00304">
    <property type="entry name" value="HAMP"/>
    <property type="match status" value="1"/>
</dbReference>
<feature type="transmembrane region" description="Helical" evidence="13">
    <location>
        <begin position="222"/>
        <end position="244"/>
    </location>
</feature>
<dbReference type="PROSITE" id="PS50885">
    <property type="entry name" value="HAMP"/>
    <property type="match status" value="1"/>
</dbReference>
<dbReference type="InterPro" id="IPR003661">
    <property type="entry name" value="HisK_dim/P_dom"/>
</dbReference>
<dbReference type="SMART" id="SM00388">
    <property type="entry name" value="HisKA"/>
    <property type="match status" value="1"/>
</dbReference>